<protein>
    <recommendedName>
        <fullName evidence="8">Carbohydrate kinase FGGY N-terminal domain-containing protein</fullName>
    </recommendedName>
</protein>
<dbReference type="InterPro" id="IPR050406">
    <property type="entry name" value="FGGY_Carb_Kinase"/>
</dbReference>
<dbReference type="PANTHER" id="PTHR43095:SF2">
    <property type="entry name" value="GLUCONOKINASE"/>
    <property type="match status" value="1"/>
</dbReference>
<evidence type="ECO:0000256" key="3">
    <source>
        <dbReference type="ARBA" id="ARBA00022777"/>
    </source>
</evidence>
<evidence type="ECO:0008006" key="8">
    <source>
        <dbReference type="Google" id="ProtNLM"/>
    </source>
</evidence>
<reference evidence="6 7" key="1">
    <citation type="submission" date="2018-05" db="EMBL/GenBank/DDBJ databases">
        <title>Reference genomes for bee gut microbiota database.</title>
        <authorList>
            <person name="Ellegaard K.M."/>
        </authorList>
    </citation>
    <scope>NUCLEOTIDE SEQUENCE [LARGE SCALE GENOMIC DNA]</scope>
    <source>
        <strain evidence="6 7">ESL0186</strain>
    </source>
</reference>
<dbReference type="InterPro" id="IPR018485">
    <property type="entry name" value="FGGY_C"/>
</dbReference>
<feature type="domain" description="Carbohydrate kinase FGGY N-terminal" evidence="4">
    <location>
        <begin position="11"/>
        <end position="246"/>
    </location>
</feature>
<accession>A0ABM6W1T8</accession>
<dbReference type="InterPro" id="IPR043129">
    <property type="entry name" value="ATPase_NBD"/>
</dbReference>
<evidence type="ECO:0000313" key="6">
    <source>
        <dbReference type="EMBL" id="AWM75817.1"/>
    </source>
</evidence>
<dbReference type="Pfam" id="PF02782">
    <property type="entry name" value="FGGY_C"/>
    <property type="match status" value="1"/>
</dbReference>
<evidence type="ECO:0000259" key="4">
    <source>
        <dbReference type="Pfam" id="PF00370"/>
    </source>
</evidence>
<dbReference type="InterPro" id="IPR000577">
    <property type="entry name" value="Carb_kinase_FGGY"/>
</dbReference>
<dbReference type="PIRSF" id="PIRSF000538">
    <property type="entry name" value="GlpK"/>
    <property type="match status" value="1"/>
</dbReference>
<comment type="similarity">
    <text evidence="1">Belongs to the FGGY kinase family.</text>
</comment>
<evidence type="ECO:0000256" key="2">
    <source>
        <dbReference type="ARBA" id="ARBA00022679"/>
    </source>
</evidence>
<dbReference type="Proteomes" id="UP000246036">
    <property type="component" value="Chromosome"/>
</dbReference>
<sequence length="488" mass="55607">MVNIMNNKDFYLLIDVGTGSSRVALVDEDRRIYDIQHVKNVYQKDNFGGMFIDFKLFLNNLEIVTKRVLETFDINISAITVSGARQTFFCLNKNKKVIFGIPNIDDRGNRFVSKYSKFQQLVFDKTARNISGDFLAMKLAGLREERPELFHKVYSFTSLSELFALLFCDKCIIEPSQAAETQIFNLFEKCWDPELISIFQLDSISLPELVVSQTIYQITNKDLLRKFGIRNDDCKFIVGGADTQLAMKAVLPDNEKNTLCLVSGTTSPINLRTKTPDINKDHWLDLDLKGNNYVLEYNPGVTGLNYEKAKKFFLPNSSYQSIEETVDLNNIQNIFASFTTQSFLKKNNARKYGGFFISPPFPDSITKEQLIGAIALDIGFSIARKVKQLKRDQNFNYKSIVACGGGLNSRIIPQVVANITDLPVKVYENFQEPSIMGCFEVINSALNKNNQSSISKVRFEYYPQESKALQDSFEVWENLNLSIIQNKE</sequence>
<evidence type="ECO:0000259" key="5">
    <source>
        <dbReference type="Pfam" id="PF02782"/>
    </source>
</evidence>
<name>A0ABM6W1T8_9LACO</name>
<evidence type="ECO:0000313" key="7">
    <source>
        <dbReference type="Proteomes" id="UP000246036"/>
    </source>
</evidence>
<dbReference type="Pfam" id="PF00370">
    <property type="entry name" value="FGGY_N"/>
    <property type="match status" value="1"/>
</dbReference>
<dbReference type="Gene3D" id="3.30.420.40">
    <property type="match status" value="2"/>
</dbReference>
<evidence type="ECO:0000256" key="1">
    <source>
        <dbReference type="ARBA" id="ARBA00009156"/>
    </source>
</evidence>
<gene>
    <name evidence="6" type="ORF">DKL58_07445</name>
</gene>
<organism evidence="6 7">
    <name type="scientific">Lactobacillus kullabergensis</name>
    <dbReference type="NCBI Taxonomy" id="1218493"/>
    <lineage>
        <taxon>Bacteria</taxon>
        <taxon>Bacillati</taxon>
        <taxon>Bacillota</taxon>
        <taxon>Bacilli</taxon>
        <taxon>Lactobacillales</taxon>
        <taxon>Lactobacillaceae</taxon>
        <taxon>Lactobacillus</taxon>
    </lineage>
</organism>
<keyword evidence="7" id="KW-1185">Reference proteome</keyword>
<dbReference type="SUPFAM" id="SSF53067">
    <property type="entry name" value="Actin-like ATPase domain"/>
    <property type="match status" value="2"/>
</dbReference>
<dbReference type="PANTHER" id="PTHR43095">
    <property type="entry name" value="SUGAR KINASE"/>
    <property type="match status" value="1"/>
</dbReference>
<keyword evidence="2" id="KW-0808">Transferase</keyword>
<proteinExistence type="inferred from homology"/>
<keyword evidence="3" id="KW-0418">Kinase</keyword>
<dbReference type="InterPro" id="IPR018484">
    <property type="entry name" value="FGGY_N"/>
</dbReference>
<dbReference type="EMBL" id="CP029477">
    <property type="protein sequence ID" value="AWM75817.1"/>
    <property type="molecule type" value="Genomic_DNA"/>
</dbReference>
<feature type="domain" description="Carbohydrate kinase FGGY C-terminal" evidence="5">
    <location>
        <begin position="353"/>
        <end position="437"/>
    </location>
</feature>